<dbReference type="InterPro" id="IPR027329">
    <property type="entry name" value="TPX2_C"/>
</dbReference>
<evidence type="ECO:0000256" key="11">
    <source>
        <dbReference type="ARBA" id="ARBA00023306"/>
    </source>
</evidence>
<name>A0A8C6ARB0_MONMO</name>
<comment type="similarity">
    <text evidence="3">Belongs to the TPX2 family.</text>
</comment>
<dbReference type="GO" id="GO:0060236">
    <property type="term" value="P:regulation of mitotic spindle organization"/>
    <property type="evidence" value="ECO:0007669"/>
    <property type="project" value="InterPro"/>
</dbReference>
<evidence type="ECO:0000313" key="17">
    <source>
        <dbReference type="Proteomes" id="UP000694561"/>
    </source>
</evidence>
<dbReference type="Pfam" id="PF06886">
    <property type="entry name" value="TPX2"/>
    <property type="match status" value="2"/>
</dbReference>
<dbReference type="InterPro" id="IPR027330">
    <property type="entry name" value="TPX2_central_dom"/>
</dbReference>
<comment type="subcellular location">
    <subcellularLocation>
        <location evidence="2">Cytoplasm</location>
        <location evidence="2">Cytoskeleton</location>
        <location evidence="2">Spindle pole</location>
    </subcellularLocation>
    <subcellularLocation>
        <location evidence="1">Nucleus</location>
    </subcellularLocation>
</comment>
<evidence type="ECO:0000259" key="13">
    <source>
        <dbReference type="Pfam" id="PF06886"/>
    </source>
</evidence>
<gene>
    <name evidence="16" type="primary">TPX2</name>
</gene>
<evidence type="ECO:0000256" key="6">
    <source>
        <dbReference type="ARBA" id="ARBA00022618"/>
    </source>
</evidence>
<organism evidence="16 17">
    <name type="scientific">Monodon monoceros</name>
    <name type="common">Narwhal</name>
    <name type="synonym">Ceratodon monodon</name>
    <dbReference type="NCBI Taxonomy" id="40151"/>
    <lineage>
        <taxon>Eukaryota</taxon>
        <taxon>Metazoa</taxon>
        <taxon>Chordata</taxon>
        <taxon>Craniata</taxon>
        <taxon>Vertebrata</taxon>
        <taxon>Euteleostomi</taxon>
        <taxon>Mammalia</taxon>
        <taxon>Eutheria</taxon>
        <taxon>Laurasiatheria</taxon>
        <taxon>Artiodactyla</taxon>
        <taxon>Whippomorpha</taxon>
        <taxon>Cetacea</taxon>
        <taxon>Odontoceti</taxon>
        <taxon>Monodontidae</taxon>
        <taxon>Monodon</taxon>
    </lineage>
</organism>
<evidence type="ECO:0000256" key="12">
    <source>
        <dbReference type="SAM" id="MobiDB-lite"/>
    </source>
</evidence>
<dbReference type="AlphaFoldDB" id="A0A8C6ARB0"/>
<dbReference type="Proteomes" id="UP000694561">
    <property type="component" value="Unplaced"/>
</dbReference>
<evidence type="ECO:0000259" key="14">
    <source>
        <dbReference type="Pfam" id="PF09041"/>
    </source>
</evidence>
<evidence type="ECO:0000313" key="16">
    <source>
        <dbReference type="Ensembl" id="ENSMMNP00015005371.1"/>
    </source>
</evidence>
<dbReference type="Pfam" id="PF12214">
    <property type="entry name" value="TPX2_importin"/>
    <property type="match status" value="1"/>
</dbReference>
<keyword evidence="8" id="KW-0498">Mitosis</keyword>
<dbReference type="Ensembl" id="ENSMMNT00015005894.1">
    <property type="protein sequence ID" value="ENSMMNP00015005371.1"/>
    <property type="gene ID" value="ENSMMNG00015004040.1"/>
</dbReference>
<proteinExistence type="inferred from homology"/>
<feature type="region of interest" description="Disordered" evidence="12">
    <location>
        <begin position="43"/>
        <end position="74"/>
    </location>
</feature>
<keyword evidence="5" id="KW-0597">Phosphoprotein</keyword>
<keyword evidence="17" id="KW-1185">Reference proteome</keyword>
<evidence type="ECO:0000256" key="3">
    <source>
        <dbReference type="ARBA" id="ARBA00005885"/>
    </source>
</evidence>
<reference evidence="16" key="2">
    <citation type="submission" date="2025-09" db="UniProtKB">
        <authorList>
            <consortium name="Ensembl"/>
        </authorList>
    </citation>
    <scope>IDENTIFICATION</scope>
</reference>
<accession>A0A8C6ARB0</accession>
<dbReference type="Pfam" id="PF09041">
    <property type="entry name" value="Aurora-A_bind"/>
    <property type="match status" value="1"/>
</dbReference>
<feature type="region of interest" description="Disordered" evidence="12">
    <location>
        <begin position="683"/>
        <end position="704"/>
    </location>
</feature>
<evidence type="ECO:0000256" key="5">
    <source>
        <dbReference type="ARBA" id="ARBA00022553"/>
    </source>
</evidence>
<feature type="domain" description="TPX2 C-terminal" evidence="13">
    <location>
        <begin position="500"/>
        <end position="545"/>
    </location>
</feature>
<dbReference type="GeneTree" id="ENSGT00390000009842"/>
<keyword evidence="4" id="KW-0963">Cytoplasm</keyword>
<dbReference type="GO" id="GO:0051301">
    <property type="term" value="P:cell division"/>
    <property type="evidence" value="ECO:0007669"/>
    <property type="project" value="UniProtKB-KW"/>
</dbReference>
<feature type="region of interest" description="Disordered" evidence="12">
    <location>
        <begin position="624"/>
        <end position="660"/>
    </location>
</feature>
<protein>
    <submittedName>
        <fullName evidence="16">TPX2 microtubule nucleation factor</fullName>
    </submittedName>
</protein>
<dbReference type="GO" id="GO:0000922">
    <property type="term" value="C:spindle pole"/>
    <property type="evidence" value="ECO:0007669"/>
    <property type="project" value="UniProtKB-SubCell"/>
</dbReference>
<feature type="domain" description="TPX2 C-terminal" evidence="13">
    <location>
        <begin position="617"/>
        <end position="691"/>
    </location>
</feature>
<feature type="domain" description="Aurora-A binding" evidence="14">
    <location>
        <begin position="1"/>
        <end position="68"/>
    </location>
</feature>
<evidence type="ECO:0000256" key="9">
    <source>
        <dbReference type="ARBA" id="ARBA00023212"/>
    </source>
</evidence>
<evidence type="ECO:0000256" key="4">
    <source>
        <dbReference type="ARBA" id="ARBA00022490"/>
    </source>
</evidence>
<keyword evidence="6" id="KW-0132">Cell division</keyword>
<evidence type="ECO:0000256" key="1">
    <source>
        <dbReference type="ARBA" id="ARBA00004123"/>
    </source>
</evidence>
<dbReference type="RefSeq" id="XP_029078032.1">
    <property type="nucleotide sequence ID" value="XM_029222199.1"/>
</dbReference>
<dbReference type="GO" id="GO:0005874">
    <property type="term" value="C:microtubule"/>
    <property type="evidence" value="ECO:0007669"/>
    <property type="project" value="UniProtKB-KW"/>
</dbReference>
<reference evidence="16" key="1">
    <citation type="submission" date="2025-08" db="UniProtKB">
        <authorList>
            <consortium name="Ensembl"/>
        </authorList>
    </citation>
    <scope>IDENTIFICATION</scope>
</reference>
<dbReference type="InterPro" id="IPR015128">
    <property type="entry name" value="Aurora-A-bd"/>
</dbReference>
<keyword evidence="11" id="KW-0131">Cell cycle</keyword>
<keyword evidence="9" id="KW-0206">Cytoskeleton</keyword>
<evidence type="ECO:0000256" key="7">
    <source>
        <dbReference type="ARBA" id="ARBA00022701"/>
    </source>
</evidence>
<evidence type="ECO:0000256" key="8">
    <source>
        <dbReference type="ARBA" id="ARBA00022776"/>
    </source>
</evidence>
<keyword evidence="7" id="KW-0493">Microtubule</keyword>
<dbReference type="GeneID" id="114894969"/>
<feature type="domain" description="TPX2 central" evidence="15">
    <location>
        <begin position="322"/>
        <end position="446"/>
    </location>
</feature>
<keyword evidence="10" id="KW-0539">Nucleus</keyword>
<evidence type="ECO:0000256" key="2">
    <source>
        <dbReference type="ARBA" id="ARBA00004647"/>
    </source>
</evidence>
<sequence>MSQATTSYSYDAPTDFINFTSLNDEEDTQNIDSWFEEKANLENKFPGKNGTGGLFQGKTPLRTPNLQQDVTPLRPVDNTYNKEAEKENLVEESIPTNACSSLKVKGTTSRNILAQPQRRSLRLSAQKNLEQKEKHHVQMKAKRCATPVIVNEIPPAKKMRVQKILKSTEEQELEKRMKMQQEVVEMRKKNEEFKKFALAGAGLPVKKSVSQVTKSVDFHFLTDERIKQHPKNQEEYKEVNFTSELRKHPPSPARVTKGCTIVMPFNLSQGKKRTFGETASTYVPLAQQVEAFHKRTPNRYHLRSKKDDITLLPSKSVAKICRDPQTPVLQTKQRARPVTYKSAAEQEAEELEKLQQYKFKAQELDHRILEGGPILPKKPPVKPSTQPIGFDLEIEKRIQERESKKKLEDEHFEFHSRPCPTKILEDVVGVPEKKVLPITVPKSPAFALKNRIRMPTKEDEEEEEPVVIRAQPVPYFGMPFKPQIPVGRTVEICPFSFDSRDKERQLQKEKKIKELQKGEVPKFKALPLPHFDTINLPEKKVKNTTQVEPFCFETDRRGALKAQTWKHQLEEELKQQKEAACFKARPNTVISQEPFVPKREKKSLTEGLSGSLVQETFQLATEKRAKERQELEKRMAEVEAQKAQQLEEARQQEEEQQKEELARLRKELVHKANPVRRYQGVEVKSSDQPLTVPVSPKFSTRFHC</sequence>
<dbReference type="GO" id="GO:0005634">
    <property type="term" value="C:nucleus"/>
    <property type="evidence" value="ECO:0007669"/>
    <property type="project" value="UniProtKB-SubCell"/>
</dbReference>
<dbReference type="CTD" id="22974"/>
<dbReference type="PANTHER" id="PTHR14326">
    <property type="entry name" value="TARGETING PROTEIN FOR XKLP2"/>
    <property type="match status" value="1"/>
</dbReference>
<dbReference type="InterPro" id="IPR009675">
    <property type="entry name" value="TPX2_fam"/>
</dbReference>
<evidence type="ECO:0000256" key="10">
    <source>
        <dbReference type="ARBA" id="ARBA00023242"/>
    </source>
</evidence>
<evidence type="ECO:0000259" key="15">
    <source>
        <dbReference type="Pfam" id="PF12214"/>
    </source>
</evidence>
<dbReference type="PANTHER" id="PTHR14326:SF44">
    <property type="entry name" value="TARGETING PROTEIN FOR XKLP2"/>
    <property type="match status" value="1"/>
</dbReference>